<protein>
    <recommendedName>
        <fullName evidence="3">Protein rogdi homolog</fullName>
    </recommendedName>
</protein>
<dbReference type="Pfam" id="PF10259">
    <property type="entry name" value="Rogdi_lz"/>
    <property type="match status" value="1"/>
</dbReference>
<evidence type="ECO:0000256" key="1">
    <source>
        <dbReference type="ARBA" id="ARBA00004234"/>
    </source>
</evidence>
<name>A0A2J8LAD5_PANTR</name>
<evidence type="ECO:0000313" key="5">
    <source>
        <dbReference type="Proteomes" id="UP000236370"/>
    </source>
</evidence>
<organism evidence="4 5">
    <name type="scientific">Pan troglodytes</name>
    <name type="common">Chimpanzee</name>
    <dbReference type="NCBI Taxonomy" id="9598"/>
    <lineage>
        <taxon>Eukaryota</taxon>
        <taxon>Metazoa</taxon>
        <taxon>Chordata</taxon>
        <taxon>Craniata</taxon>
        <taxon>Vertebrata</taxon>
        <taxon>Euteleostomi</taxon>
        <taxon>Mammalia</taxon>
        <taxon>Eutheria</taxon>
        <taxon>Euarchontoglires</taxon>
        <taxon>Primates</taxon>
        <taxon>Haplorrhini</taxon>
        <taxon>Catarrhini</taxon>
        <taxon>Hominidae</taxon>
        <taxon>Pan</taxon>
    </lineage>
</organism>
<evidence type="ECO:0000256" key="3">
    <source>
        <dbReference type="ARBA" id="ARBA00022046"/>
    </source>
</evidence>
<dbReference type="GO" id="GO:0008021">
    <property type="term" value="C:synaptic vesicle"/>
    <property type="evidence" value="ECO:0007669"/>
    <property type="project" value="UniProtKB-SubCell"/>
</dbReference>
<dbReference type="Proteomes" id="UP000236370">
    <property type="component" value="Unassembled WGS sequence"/>
</dbReference>
<evidence type="ECO:0000256" key="2">
    <source>
        <dbReference type="ARBA" id="ARBA00005535"/>
    </source>
</evidence>
<accession>A0A2J8LAD5</accession>
<dbReference type="EMBL" id="NBAG03000299">
    <property type="protein sequence ID" value="PNI44235.1"/>
    <property type="molecule type" value="Genomic_DNA"/>
</dbReference>
<sequence length="119" mass="12680">MATVMATTAAERAVLEEEFRWLLHDEVHAVLKQLQDILKEASLRFTLPGSGTEGPAKQENFILGSCGTDQVKGVLTLQGDALSQAVSPPALSPPILPMGKSMGAPTFSLYKPCDSGRDP</sequence>
<reference evidence="4 5" key="1">
    <citation type="submission" date="2017-12" db="EMBL/GenBank/DDBJ databases">
        <title>High-resolution comparative analysis of great ape genomes.</title>
        <authorList>
            <person name="Pollen A."/>
            <person name="Hastie A."/>
            <person name="Hormozdiari F."/>
            <person name="Dougherty M."/>
            <person name="Liu R."/>
            <person name="Chaisson M."/>
            <person name="Hoppe E."/>
            <person name="Hill C."/>
            <person name="Pang A."/>
            <person name="Hillier L."/>
            <person name="Baker C."/>
            <person name="Armstrong J."/>
            <person name="Shendure J."/>
            <person name="Paten B."/>
            <person name="Wilson R."/>
            <person name="Chao H."/>
            <person name="Schneider V."/>
            <person name="Ventura M."/>
            <person name="Kronenberg Z."/>
            <person name="Murali S."/>
            <person name="Gordon D."/>
            <person name="Cantsilieris S."/>
            <person name="Munson K."/>
            <person name="Nelson B."/>
            <person name="Raja A."/>
            <person name="Underwood J."/>
            <person name="Diekhans M."/>
            <person name="Fiddes I."/>
            <person name="Haussler D."/>
            <person name="Eichler E."/>
        </authorList>
    </citation>
    <scope>NUCLEOTIDE SEQUENCE [LARGE SCALE GENOMIC DNA]</scope>
    <source>
        <strain evidence="4">Yerkes chimp pedigree #C0471</strain>
    </source>
</reference>
<dbReference type="PANTHER" id="PTHR13618:SF1">
    <property type="entry name" value="PROTEIN ROGDI HOMOLOG"/>
    <property type="match status" value="1"/>
</dbReference>
<evidence type="ECO:0000313" key="4">
    <source>
        <dbReference type="EMBL" id="PNI44235.1"/>
    </source>
</evidence>
<dbReference type="PANTHER" id="PTHR13618">
    <property type="entry name" value="LEUCINE ZIPPER CONTAINING TRANSCRIPTION FACTOR LZF1"/>
    <property type="match status" value="1"/>
</dbReference>
<dbReference type="AlphaFoldDB" id="A0A2J8LAD5"/>
<gene>
    <name evidence="4" type="ORF">CK820_G0031263</name>
</gene>
<proteinExistence type="inferred from homology"/>
<comment type="similarity">
    <text evidence="2">Belongs to the rogdi family.</text>
</comment>
<comment type="subcellular location">
    <subcellularLocation>
        <location evidence="1">Cytoplasmic vesicle</location>
        <location evidence="1">Secretory vesicle</location>
        <location evidence="1">Synaptic vesicle</location>
    </subcellularLocation>
</comment>
<dbReference type="InterPro" id="IPR028241">
    <property type="entry name" value="RAVE2/Rogdi"/>
</dbReference>
<comment type="caution">
    <text evidence="4">The sequence shown here is derived from an EMBL/GenBank/DDBJ whole genome shotgun (WGS) entry which is preliminary data.</text>
</comment>